<evidence type="ECO:0000256" key="5">
    <source>
        <dbReference type="ARBA" id="ARBA00023136"/>
    </source>
</evidence>
<evidence type="ECO:0000313" key="10">
    <source>
        <dbReference type="Proteomes" id="UP001174691"/>
    </source>
</evidence>
<dbReference type="PANTHER" id="PTHR46140">
    <property type="entry name" value="VACUOLAR TRANSPORTER CHAPERONE 1-RELATED"/>
    <property type="match status" value="1"/>
</dbReference>
<dbReference type="GO" id="GO:0005774">
    <property type="term" value="C:vacuolar membrane"/>
    <property type="evidence" value="ECO:0007669"/>
    <property type="project" value="UniProtKB-SubCell"/>
</dbReference>
<evidence type="ECO:0000256" key="4">
    <source>
        <dbReference type="ARBA" id="ARBA00022989"/>
    </source>
</evidence>
<proteinExistence type="predicted"/>
<evidence type="ECO:0000256" key="6">
    <source>
        <dbReference type="SAM" id="MobiDB-lite"/>
    </source>
</evidence>
<protein>
    <submittedName>
        <fullName evidence="9">SPX domain-containing protein</fullName>
    </submittedName>
</protein>
<evidence type="ECO:0000313" key="9">
    <source>
        <dbReference type="EMBL" id="KAJ9162131.1"/>
    </source>
</evidence>
<dbReference type="Pfam" id="PF03105">
    <property type="entry name" value="SPX"/>
    <property type="match status" value="1"/>
</dbReference>
<name>A0AA38SC45_9PEZI</name>
<dbReference type="EMBL" id="JANBVN010000015">
    <property type="protein sequence ID" value="KAJ9162131.1"/>
    <property type="molecule type" value="Genomic_DNA"/>
</dbReference>
<sequence length="527" mass="57758">MKYGQNFEKESVPEWSLHNIDYNSLKHHIKAHTTRDQASAIAIPGHQDSALSKFEDELFLELCRQHDRVDLFVTSKANELSRRLNHLSNQIQLLLARCARSSNNSSPKRQRRFLKYEQELERCGDDVQALTRFVNAQIVAFRKILKKYRKWTGSAALGSRFKDTVLSHPKSFTRRDFSYLQSQCDSLLATLRAATPKNVSGAATPRSPPEQHPELPLTDASRQHKGSRLHLPEPAVPPHQGYWNEYDNGSEAGDNNDDGTYTLYINPEDSAFPGIATLAGLLEKTRNWLTYHHDRANSTGSTSTTTDTNTNTNTSSRETARLLLPGDTTAYGATDAPLSAFTSPTVNGGSSYTHSPLIPGSSLLMTDTEDEGPRTRDTTLARQSRNKRRSSSPWSDDYAFPAGYAATYAAPSPLLLPSIESQRALARYRDRVLVLGTAGAFAASFVLLGVAAVLILTGRHRLRAEVDAGVVVGVCASLACACAALGMDMHRAVSKGWGSWVLVGVAFTLACFLNGVLLVLVVGNSPI</sequence>
<organism evidence="9 10">
    <name type="scientific">Coniochaeta hoffmannii</name>
    <dbReference type="NCBI Taxonomy" id="91930"/>
    <lineage>
        <taxon>Eukaryota</taxon>
        <taxon>Fungi</taxon>
        <taxon>Dikarya</taxon>
        <taxon>Ascomycota</taxon>
        <taxon>Pezizomycotina</taxon>
        <taxon>Sordariomycetes</taxon>
        <taxon>Sordariomycetidae</taxon>
        <taxon>Coniochaetales</taxon>
        <taxon>Coniochaetaceae</taxon>
        <taxon>Coniochaeta</taxon>
    </lineage>
</organism>
<evidence type="ECO:0000256" key="7">
    <source>
        <dbReference type="SAM" id="Phobius"/>
    </source>
</evidence>
<gene>
    <name evidence="9" type="ORF">NKR19_g1652</name>
</gene>
<keyword evidence="5 7" id="KW-0472">Membrane</keyword>
<feature type="domain" description="SPX" evidence="8">
    <location>
        <begin position="1"/>
        <end position="162"/>
    </location>
</feature>
<feature type="compositionally biased region" description="Low complexity" evidence="6">
    <location>
        <begin position="297"/>
        <end position="316"/>
    </location>
</feature>
<keyword evidence="2" id="KW-0926">Vacuole</keyword>
<evidence type="ECO:0000259" key="8">
    <source>
        <dbReference type="PROSITE" id="PS51382"/>
    </source>
</evidence>
<evidence type="ECO:0000256" key="1">
    <source>
        <dbReference type="ARBA" id="ARBA00004128"/>
    </source>
</evidence>
<feature type="region of interest" description="Disordered" evidence="6">
    <location>
        <begin position="197"/>
        <end position="238"/>
    </location>
</feature>
<dbReference type="InterPro" id="IPR004331">
    <property type="entry name" value="SPX_dom"/>
</dbReference>
<dbReference type="AlphaFoldDB" id="A0AA38SC45"/>
<dbReference type="Proteomes" id="UP001174691">
    <property type="component" value="Unassembled WGS sequence"/>
</dbReference>
<keyword evidence="3 7" id="KW-0812">Transmembrane</keyword>
<evidence type="ECO:0000256" key="3">
    <source>
        <dbReference type="ARBA" id="ARBA00022692"/>
    </source>
</evidence>
<dbReference type="PROSITE" id="PS51382">
    <property type="entry name" value="SPX"/>
    <property type="match status" value="1"/>
</dbReference>
<evidence type="ECO:0000256" key="2">
    <source>
        <dbReference type="ARBA" id="ARBA00022554"/>
    </source>
</evidence>
<feature type="region of interest" description="Disordered" evidence="6">
    <location>
        <begin position="295"/>
        <end position="320"/>
    </location>
</feature>
<feature type="transmembrane region" description="Helical" evidence="7">
    <location>
        <begin position="499"/>
        <end position="522"/>
    </location>
</feature>
<dbReference type="GO" id="GO:0006799">
    <property type="term" value="P:polyphosphate biosynthetic process"/>
    <property type="evidence" value="ECO:0007669"/>
    <property type="project" value="UniProtKB-ARBA"/>
</dbReference>
<dbReference type="CDD" id="cd14474">
    <property type="entry name" value="SPX_YDR089W"/>
    <property type="match status" value="1"/>
</dbReference>
<reference evidence="9" key="1">
    <citation type="submission" date="2022-07" db="EMBL/GenBank/DDBJ databases">
        <title>Fungi with potential for degradation of polypropylene.</title>
        <authorList>
            <person name="Gostincar C."/>
        </authorList>
    </citation>
    <scope>NUCLEOTIDE SEQUENCE</scope>
    <source>
        <strain evidence="9">EXF-13287</strain>
    </source>
</reference>
<feature type="region of interest" description="Disordered" evidence="6">
    <location>
        <begin position="349"/>
        <end position="394"/>
    </location>
</feature>
<dbReference type="PANTHER" id="PTHR46140:SF1">
    <property type="entry name" value="VACUOLAR TRANSPORTER CHAPERONE COMPLEX SUBUNIT 4-RELATED"/>
    <property type="match status" value="1"/>
</dbReference>
<keyword evidence="4 7" id="KW-1133">Transmembrane helix</keyword>
<keyword evidence="10" id="KW-1185">Reference proteome</keyword>
<feature type="transmembrane region" description="Helical" evidence="7">
    <location>
        <begin position="468"/>
        <end position="487"/>
    </location>
</feature>
<dbReference type="InterPro" id="IPR051572">
    <property type="entry name" value="VTC_Complex_Subunit"/>
</dbReference>
<accession>A0AA38SC45</accession>
<comment type="caution">
    <text evidence="9">The sequence shown here is derived from an EMBL/GenBank/DDBJ whole genome shotgun (WGS) entry which is preliminary data.</text>
</comment>
<comment type="subcellular location">
    <subcellularLocation>
        <location evidence="1">Vacuole membrane</location>
        <topology evidence="1">Multi-pass membrane protein</topology>
    </subcellularLocation>
</comment>
<feature type="transmembrane region" description="Helical" evidence="7">
    <location>
        <begin position="432"/>
        <end position="456"/>
    </location>
</feature>